<dbReference type="AlphaFoldDB" id="R7SEK6"/>
<proteinExistence type="predicted"/>
<protein>
    <submittedName>
        <fullName evidence="3">Plant expansin</fullName>
    </submittedName>
</protein>
<keyword evidence="4" id="KW-1185">Reference proteome</keyword>
<dbReference type="RefSeq" id="XP_007775214.1">
    <property type="nucleotide sequence ID" value="XM_007777024.1"/>
</dbReference>
<evidence type="ECO:0000256" key="1">
    <source>
        <dbReference type="ARBA" id="ARBA00022729"/>
    </source>
</evidence>
<dbReference type="PANTHER" id="PTHR31836">
    <property type="match status" value="1"/>
</dbReference>
<dbReference type="Gene3D" id="2.40.40.10">
    <property type="entry name" value="RlpA-like domain"/>
    <property type="match status" value="1"/>
</dbReference>
<keyword evidence="1 2" id="KW-0732">Signal</keyword>
<dbReference type="EMBL" id="JH711591">
    <property type="protein sequence ID" value="EIW74608.1"/>
    <property type="molecule type" value="Genomic_DNA"/>
</dbReference>
<dbReference type="OrthoDB" id="623670at2759"/>
<dbReference type="GeneID" id="19198990"/>
<dbReference type="KEGG" id="cput:CONPUDRAFT_113155"/>
<dbReference type="InterPro" id="IPR036908">
    <property type="entry name" value="RlpA-like_sf"/>
</dbReference>
<gene>
    <name evidence="3" type="ORF">CONPUDRAFT_113155</name>
</gene>
<dbReference type="OMA" id="IVAMNHE"/>
<dbReference type="Proteomes" id="UP000053558">
    <property type="component" value="Unassembled WGS sequence"/>
</dbReference>
<dbReference type="PANTHER" id="PTHR31836:SF28">
    <property type="entry name" value="SRCR DOMAIN-CONTAINING PROTEIN-RELATED"/>
    <property type="match status" value="1"/>
</dbReference>
<accession>R7SEK6</accession>
<organism evidence="3 4">
    <name type="scientific">Coniophora puteana (strain RWD-64-598)</name>
    <name type="common">Brown rot fungus</name>
    <dbReference type="NCBI Taxonomy" id="741705"/>
    <lineage>
        <taxon>Eukaryota</taxon>
        <taxon>Fungi</taxon>
        <taxon>Dikarya</taxon>
        <taxon>Basidiomycota</taxon>
        <taxon>Agaricomycotina</taxon>
        <taxon>Agaricomycetes</taxon>
        <taxon>Agaricomycetidae</taxon>
        <taxon>Boletales</taxon>
        <taxon>Coniophorineae</taxon>
        <taxon>Coniophoraceae</taxon>
        <taxon>Coniophora</taxon>
    </lineage>
</organism>
<dbReference type="SUPFAM" id="SSF50685">
    <property type="entry name" value="Barwin-like endoglucanases"/>
    <property type="match status" value="1"/>
</dbReference>
<sequence length="132" mass="14338">MYAPVFLIALLSALFVSLVASAPISSSTNETSSGLTKRFDNQRMTWYKDGQDACGWSNTPDQYIVAISESLFGSGENCGKAITIQYGGASATATVADRCEICPEYGLDLSEGLFSFFAPEHQGVIQAKWWFN</sequence>
<name>R7SEK6_CONPW</name>
<evidence type="ECO:0000313" key="3">
    <source>
        <dbReference type="EMBL" id="EIW74608.1"/>
    </source>
</evidence>
<dbReference type="InterPro" id="IPR051477">
    <property type="entry name" value="Expansin_CellWall"/>
</dbReference>
<reference evidence="4" key="1">
    <citation type="journal article" date="2012" name="Science">
        <title>The Paleozoic origin of enzymatic lignin decomposition reconstructed from 31 fungal genomes.</title>
        <authorList>
            <person name="Floudas D."/>
            <person name="Binder M."/>
            <person name="Riley R."/>
            <person name="Barry K."/>
            <person name="Blanchette R.A."/>
            <person name="Henrissat B."/>
            <person name="Martinez A.T."/>
            <person name="Otillar R."/>
            <person name="Spatafora J.W."/>
            <person name="Yadav J.S."/>
            <person name="Aerts A."/>
            <person name="Benoit I."/>
            <person name="Boyd A."/>
            <person name="Carlson A."/>
            <person name="Copeland A."/>
            <person name="Coutinho P.M."/>
            <person name="de Vries R.P."/>
            <person name="Ferreira P."/>
            <person name="Findley K."/>
            <person name="Foster B."/>
            <person name="Gaskell J."/>
            <person name="Glotzer D."/>
            <person name="Gorecki P."/>
            <person name="Heitman J."/>
            <person name="Hesse C."/>
            <person name="Hori C."/>
            <person name="Igarashi K."/>
            <person name="Jurgens J.A."/>
            <person name="Kallen N."/>
            <person name="Kersten P."/>
            <person name="Kohler A."/>
            <person name="Kuees U."/>
            <person name="Kumar T.K.A."/>
            <person name="Kuo A."/>
            <person name="LaButti K."/>
            <person name="Larrondo L.F."/>
            <person name="Lindquist E."/>
            <person name="Ling A."/>
            <person name="Lombard V."/>
            <person name="Lucas S."/>
            <person name="Lundell T."/>
            <person name="Martin R."/>
            <person name="McLaughlin D.J."/>
            <person name="Morgenstern I."/>
            <person name="Morin E."/>
            <person name="Murat C."/>
            <person name="Nagy L.G."/>
            <person name="Nolan M."/>
            <person name="Ohm R.A."/>
            <person name="Patyshakuliyeva A."/>
            <person name="Rokas A."/>
            <person name="Ruiz-Duenas F.J."/>
            <person name="Sabat G."/>
            <person name="Salamov A."/>
            <person name="Samejima M."/>
            <person name="Schmutz J."/>
            <person name="Slot J.C."/>
            <person name="St John F."/>
            <person name="Stenlid J."/>
            <person name="Sun H."/>
            <person name="Sun S."/>
            <person name="Syed K."/>
            <person name="Tsang A."/>
            <person name="Wiebenga A."/>
            <person name="Young D."/>
            <person name="Pisabarro A."/>
            <person name="Eastwood D.C."/>
            <person name="Martin F."/>
            <person name="Cullen D."/>
            <person name="Grigoriev I.V."/>
            <person name="Hibbett D.S."/>
        </authorList>
    </citation>
    <scope>NUCLEOTIDE SEQUENCE [LARGE SCALE GENOMIC DNA]</scope>
    <source>
        <strain evidence="4">RWD-64-598 SS2</strain>
    </source>
</reference>
<evidence type="ECO:0000256" key="2">
    <source>
        <dbReference type="SAM" id="SignalP"/>
    </source>
</evidence>
<feature type="chain" id="PRO_5004444010" evidence="2">
    <location>
        <begin position="22"/>
        <end position="132"/>
    </location>
</feature>
<feature type="signal peptide" evidence="2">
    <location>
        <begin position="1"/>
        <end position="21"/>
    </location>
</feature>
<dbReference type="CDD" id="cd22191">
    <property type="entry name" value="DPBB_RlpA_EXP_N-like"/>
    <property type="match status" value="1"/>
</dbReference>
<evidence type="ECO:0000313" key="4">
    <source>
        <dbReference type="Proteomes" id="UP000053558"/>
    </source>
</evidence>